<organism evidence="2 3">
    <name type="scientific">Muricoccus vinaceus</name>
    <dbReference type="NCBI Taxonomy" id="424704"/>
    <lineage>
        <taxon>Bacteria</taxon>
        <taxon>Pseudomonadati</taxon>
        <taxon>Pseudomonadota</taxon>
        <taxon>Alphaproteobacteria</taxon>
        <taxon>Acetobacterales</taxon>
        <taxon>Roseomonadaceae</taxon>
        <taxon>Muricoccus</taxon>
    </lineage>
</organism>
<proteinExistence type="predicted"/>
<dbReference type="SUPFAM" id="SSF53098">
    <property type="entry name" value="Ribonuclease H-like"/>
    <property type="match status" value="1"/>
</dbReference>
<dbReference type="InterPro" id="IPR036397">
    <property type="entry name" value="RNaseH_sf"/>
</dbReference>
<keyword evidence="3" id="KW-1185">Reference proteome</keyword>
<dbReference type="PANTHER" id="PTHR47515:SF1">
    <property type="entry name" value="BLR2054 PROTEIN"/>
    <property type="match status" value="1"/>
</dbReference>
<evidence type="ECO:0000313" key="2">
    <source>
        <dbReference type="EMBL" id="MFC0389024.1"/>
    </source>
</evidence>
<accession>A0ABV6J0M9</accession>
<comment type="caution">
    <text evidence="2">The sequence shown here is derived from an EMBL/GenBank/DDBJ whole genome shotgun (WGS) entry which is preliminary data.</text>
</comment>
<feature type="domain" description="Integrase catalytic" evidence="1">
    <location>
        <begin position="107"/>
        <end position="198"/>
    </location>
</feature>
<protein>
    <submittedName>
        <fullName evidence="2">DDE-type integrase/transposase/recombinase</fullName>
    </submittedName>
</protein>
<name>A0ABV6J0M9_9PROT</name>
<dbReference type="Pfam" id="PF00665">
    <property type="entry name" value="rve"/>
    <property type="match status" value="1"/>
</dbReference>
<dbReference type="PANTHER" id="PTHR47515">
    <property type="entry name" value="LOW CALCIUM RESPONSE LOCUS PROTEIN T"/>
    <property type="match status" value="1"/>
</dbReference>
<dbReference type="Gene3D" id="3.30.420.10">
    <property type="entry name" value="Ribonuclease H-like superfamily/Ribonuclease H"/>
    <property type="match status" value="1"/>
</dbReference>
<sequence>MFRPDYVTASHGFSERRACAMTRQHRSTQRKPSTRDPRLEIRQRMHEIARVRIRYGHRRLHVMLRRDGWEVGKNLVWQLYRGEEGLALRSKRPKRRKMVVQRETRCVPTRPNEAWSLDFIQDGLSNGQKFRALTVVDVFSREGLAIEAGQRLRGEHVVEVVNRLVQERGAPRYLFADNVLEREGVGRFGQQVSIASLH</sequence>
<reference evidence="2 3" key="1">
    <citation type="submission" date="2024-09" db="EMBL/GenBank/DDBJ databases">
        <authorList>
            <person name="Sun Q."/>
            <person name="Mori K."/>
        </authorList>
    </citation>
    <scope>NUCLEOTIDE SEQUENCE [LARGE SCALE GENOMIC DNA]</scope>
    <source>
        <strain evidence="2 3">CCM 7468</strain>
    </source>
</reference>
<dbReference type="RefSeq" id="WP_377056005.1">
    <property type="nucleotide sequence ID" value="NZ_JBHLVZ010000090.1"/>
</dbReference>
<evidence type="ECO:0000313" key="3">
    <source>
        <dbReference type="Proteomes" id="UP001589789"/>
    </source>
</evidence>
<dbReference type="EMBL" id="JBHLVZ010000090">
    <property type="protein sequence ID" value="MFC0389024.1"/>
    <property type="molecule type" value="Genomic_DNA"/>
</dbReference>
<dbReference type="PROSITE" id="PS50994">
    <property type="entry name" value="INTEGRASE"/>
    <property type="match status" value="1"/>
</dbReference>
<dbReference type="Proteomes" id="UP001589789">
    <property type="component" value="Unassembled WGS sequence"/>
</dbReference>
<evidence type="ECO:0000259" key="1">
    <source>
        <dbReference type="PROSITE" id="PS50994"/>
    </source>
</evidence>
<dbReference type="InterPro" id="IPR012337">
    <property type="entry name" value="RNaseH-like_sf"/>
</dbReference>
<gene>
    <name evidence="2" type="ORF">ACFFIC_26255</name>
</gene>
<dbReference type="InterPro" id="IPR001584">
    <property type="entry name" value="Integrase_cat-core"/>
</dbReference>